<gene>
    <name evidence="2" type="ORF">SAMN05444412_101520</name>
</gene>
<dbReference type="Gene3D" id="2.40.160.20">
    <property type="match status" value="1"/>
</dbReference>
<dbReference type="RefSeq" id="WP_022582319.1">
    <property type="nucleotide sequence ID" value="NZ_FNQC01000001.1"/>
</dbReference>
<proteinExistence type="predicted"/>
<dbReference type="EMBL" id="FNQC01000001">
    <property type="protein sequence ID" value="SDY55508.1"/>
    <property type="molecule type" value="Genomic_DNA"/>
</dbReference>
<keyword evidence="3" id="KW-1185">Reference proteome</keyword>
<feature type="chain" id="PRO_5047157471" description="Outer membrane protein beta-barrel domain-containing protein" evidence="1">
    <location>
        <begin position="20"/>
        <end position="156"/>
    </location>
</feature>
<evidence type="ECO:0000256" key="1">
    <source>
        <dbReference type="SAM" id="SignalP"/>
    </source>
</evidence>
<organism evidence="2 3">
    <name type="scientific">Rhodonellum ikkaensis</name>
    <dbReference type="NCBI Taxonomy" id="336829"/>
    <lineage>
        <taxon>Bacteria</taxon>
        <taxon>Pseudomonadati</taxon>
        <taxon>Bacteroidota</taxon>
        <taxon>Cytophagia</taxon>
        <taxon>Cytophagales</taxon>
        <taxon>Cytophagaceae</taxon>
        <taxon>Rhodonellum</taxon>
    </lineage>
</organism>
<evidence type="ECO:0000313" key="3">
    <source>
        <dbReference type="Proteomes" id="UP000199663"/>
    </source>
</evidence>
<keyword evidence="1" id="KW-0732">Signal</keyword>
<reference evidence="2 3" key="1">
    <citation type="submission" date="2016-10" db="EMBL/GenBank/DDBJ databases">
        <authorList>
            <person name="Varghese N."/>
            <person name="Submissions S."/>
        </authorList>
    </citation>
    <scope>NUCLEOTIDE SEQUENCE [LARGE SCALE GENOMIC DNA]</scope>
    <source>
        <strain evidence="2 3">DSM 17997</strain>
    </source>
</reference>
<protein>
    <recommendedName>
        <fullName evidence="4">Outer membrane protein beta-barrel domain-containing protein</fullName>
    </recommendedName>
</protein>
<evidence type="ECO:0008006" key="4">
    <source>
        <dbReference type="Google" id="ProtNLM"/>
    </source>
</evidence>
<name>A0A1H3KUS6_9BACT</name>
<sequence>MKKGIFSMVFCLMALSIQAQEQGEVRIQAGGDYKLTIKDYGSHLGFEYFFVDKFSLAPTLTVWFPEIGNSFNMNVDLRYYLTEGVSQLYIMGGYNNYWINTQPGDPGLSQTRPGANFGVGAFIKATERFGFNTEFKIQSQNTRWPVFRVGAVYLLN</sequence>
<dbReference type="Proteomes" id="UP000199663">
    <property type="component" value="Unassembled WGS sequence"/>
</dbReference>
<feature type="signal peptide" evidence="1">
    <location>
        <begin position="1"/>
        <end position="19"/>
    </location>
</feature>
<evidence type="ECO:0000313" key="2">
    <source>
        <dbReference type="EMBL" id="SDY55508.1"/>
    </source>
</evidence>
<comment type="caution">
    <text evidence="2">The sequence shown here is derived from an EMBL/GenBank/DDBJ whole genome shotgun (WGS) entry which is preliminary data.</text>
</comment>
<accession>A0A1H3KUS6</accession>